<evidence type="ECO:0000313" key="2">
    <source>
        <dbReference type="EMBL" id="MBA2174200.1"/>
    </source>
</evidence>
<gene>
    <name evidence="2" type="ORF">H0266_04705</name>
</gene>
<protein>
    <submittedName>
        <fullName evidence="2">Uncharacterized protein</fullName>
    </submittedName>
</protein>
<feature type="transmembrane region" description="Helical" evidence="1">
    <location>
        <begin position="165"/>
        <end position="186"/>
    </location>
</feature>
<proteinExistence type="predicted"/>
<keyword evidence="1" id="KW-0812">Transmembrane</keyword>
<comment type="caution">
    <text evidence="2">The sequence shown here is derived from an EMBL/GenBank/DDBJ whole genome shotgun (WGS) entry which is preliminary data.</text>
</comment>
<accession>A0A838CQC7</accession>
<evidence type="ECO:0000256" key="1">
    <source>
        <dbReference type="SAM" id="Phobius"/>
    </source>
</evidence>
<reference evidence="2 3" key="1">
    <citation type="journal article" date="2004" name="Extremophiles">
        <title>Halobacillus locisalis sp. nov., a halophilic bacterium isolated from a marine solar saltern of the Yellow Sea in Korea.</title>
        <authorList>
            <person name="Yoon J.H."/>
            <person name="Kang K.H."/>
            <person name="Oh T.K."/>
            <person name="Park Y.H."/>
        </authorList>
    </citation>
    <scope>NUCLEOTIDE SEQUENCE [LARGE SCALE GENOMIC DNA]</scope>
    <source>
        <strain evidence="2 3">KCTC 3788</strain>
    </source>
</reference>
<dbReference type="Proteomes" id="UP000571017">
    <property type="component" value="Unassembled WGS sequence"/>
</dbReference>
<dbReference type="AlphaFoldDB" id="A0A838CQC7"/>
<sequence length="277" mass="31931">MATRHNHHFDGFYNNFNEIFVLAFTKVKNYEVATRVTERVLHQFAQSGKTLKGLSVYKSTLSFTILESGDEGAFSTEDERLHAFLQMDEYTRLILALTYVHQLEQEQVGEVMNLPVHVVNKTVEDVHWKEEFTNSLLNLCDEETRQMVKVNVEKQLAKMKSKKKALKYGSAVVALLLFLAIGSYVIQKPFTEERVEASPPVHEVIYERLSQQGYPQIKVGLTKEEEQIIIQVVGPASYYQDVRKKVKSVAREMLNERGYERYGILVKPMAVERHISN</sequence>
<organism evidence="2 3">
    <name type="scientific">Halobacillus locisalis</name>
    <dbReference type="NCBI Taxonomy" id="220753"/>
    <lineage>
        <taxon>Bacteria</taxon>
        <taxon>Bacillati</taxon>
        <taxon>Bacillota</taxon>
        <taxon>Bacilli</taxon>
        <taxon>Bacillales</taxon>
        <taxon>Bacillaceae</taxon>
        <taxon>Halobacillus</taxon>
    </lineage>
</organism>
<evidence type="ECO:0000313" key="3">
    <source>
        <dbReference type="Proteomes" id="UP000571017"/>
    </source>
</evidence>
<dbReference type="EMBL" id="JACEFG010000001">
    <property type="protein sequence ID" value="MBA2174200.1"/>
    <property type="molecule type" value="Genomic_DNA"/>
</dbReference>
<keyword evidence="3" id="KW-1185">Reference proteome</keyword>
<name>A0A838CQC7_9BACI</name>
<keyword evidence="1" id="KW-0472">Membrane</keyword>
<dbReference type="RefSeq" id="WP_181471210.1">
    <property type="nucleotide sequence ID" value="NZ_JACEFG010000001.1"/>
</dbReference>
<keyword evidence="1" id="KW-1133">Transmembrane helix</keyword>